<dbReference type="STRING" id="685588.A0A067SYT7"/>
<evidence type="ECO:0000313" key="3">
    <source>
        <dbReference type="Proteomes" id="UP000027222"/>
    </source>
</evidence>
<evidence type="ECO:0000313" key="2">
    <source>
        <dbReference type="EMBL" id="KDR76026.1"/>
    </source>
</evidence>
<proteinExistence type="predicted"/>
<reference evidence="3" key="1">
    <citation type="journal article" date="2014" name="Proc. Natl. Acad. Sci. U.S.A.">
        <title>Extensive sampling of basidiomycete genomes demonstrates inadequacy of the white-rot/brown-rot paradigm for wood decay fungi.</title>
        <authorList>
            <person name="Riley R."/>
            <person name="Salamov A.A."/>
            <person name="Brown D.W."/>
            <person name="Nagy L.G."/>
            <person name="Floudas D."/>
            <person name="Held B.W."/>
            <person name="Levasseur A."/>
            <person name="Lombard V."/>
            <person name="Morin E."/>
            <person name="Otillar R."/>
            <person name="Lindquist E.A."/>
            <person name="Sun H."/>
            <person name="LaButti K.M."/>
            <person name="Schmutz J."/>
            <person name="Jabbour D."/>
            <person name="Luo H."/>
            <person name="Baker S.E."/>
            <person name="Pisabarro A.G."/>
            <person name="Walton J.D."/>
            <person name="Blanchette R.A."/>
            <person name="Henrissat B."/>
            <person name="Martin F."/>
            <person name="Cullen D."/>
            <person name="Hibbett D.S."/>
            <person name="Grigoriev I.V."/>
        </authorList>
    </citation>
    <scope>NUCLEOTIDE SEQUENCE [LARGE SCALE GENOMIC DNA]</scope>
    <source>
        <strain evidence="3">CBS 339.88</strain>
    </source>
</reference>
<protein>
    <recommendedName>
        <fullName evidence="1">HAM1-like N-terminal domain-containing protein</fullName>
    </recommendedName>
</protein>
<dbReference type="Pfam" id="PF19343">
    <property type="entry name" value="HAM1_N"/>
    <property type="match status" value="1"/>
</dbReference>
<dbReference type="EMBL" id="KL142379">
    <property type="protein sequence ID" value="KDR76026.1"/>
    <property type="molecule type" value="Genomic_DNA"/>
</dbReference>
<dbReference type="Proteomes" id="UP000027222">
    <property type="component" value="Unassembled WGS sequence"/>
</dbReference>
<accession>A0A067SYT7</accession>
<name>A0A067SYT7_GALM3</name>
<feature type="domain" description="HAM1-like N-terminal" evidence="1">
    <location>
        <begin position="1"/>
        <end position="86"/>
    </location>
</feature>
<dbReference type="AlphaFoldDB" id="A0A067SYT7"/>
<dbReference type="HOGENOM" id="CLU_2440993_0_0_1"/>
<dbReference type="InterPro" id="IPR045967">
    <property type="entry name" value="HAM1-like_N"/>
</dbReference>
<organism evidence="2 3">
    <name type="scientific">Galerina marginata (strain CBS 339.88)</name>
    <dbReference type="NCBI Taxonomy" id="685588"/>
    <lineage>
        <taxon>Eukaryota</taxon>
        <taxon>Fungi</taxon>
        <taxon>Dikarya</taxon>
        <taxon>Basidiomycota</taxon>
        <taxon>Agaricomycotina</taxon>
        <taxon>Agaricomycetes</taxon>
        <taxon>Agaricomycetidae</taxon>
        <taxon>Agaricales</taxon>
        <taxon>Agaricineae</taxon>
        <taxon>Strophariaceae</taxon>
        <taxon>Galerina</taxon>
    </lineage>
</organism>
<keyword evidence="3" id="KW-1185">Reference proteome</keyword>
<dbReference type="OrthoDB" id="3070410at2759"/>
<sequence>MGEDPLNKCFGEDWAPFMRDLLFSSGGSPKFKSNLWNDIRKVILQVPTLIKQYINDSLDFVVENLTLQGRNLFPNTVQFGAHSFHQVLAP</sequence>
<evidence type="ECO:0000259" key="1">
    <source>
        <dbReference type="Pfam" id="PF19343"/>
    </source>
</evidence>
<gene>
    <name evidence="2" type="ORF">GALMADRAFT_459480</name>
</gene>